<dbReference type="HOGENOM" id="CLU_1118288_0_0_6"/>
<dbReference type="Proteomes" id="UP000013200">
    <property type="component" value="Unassembled WGS sequence"/>
</dbReference>
<dbReference type="GeneID" id="80103649"/>
<dbReference type="STRING" id="1217698.F888_02235"/>
<protein>
    <submittedName>
        <fullName evidence="1">Uncharacterized protein</fullName>
    </submittedName>
</protein>
<evidence type="ECO:0000313" key="2">
    <source>
        <dbReference type="EMBL" id="GGH30636.1"/>
    </source>
</evidence>
<comment type="caution">
    <text evidence="1">The sequence shown here is derived from an EMBL/GenBank/DDBJ whole genome shotgun (WGS) entry which is preliminary data.</text>
</comment>
<keyword evidence="3" id="KW-1185">Reference proteome</keyword>
<dbReference type="EMBL" id="APSA01000006">
    <property type="protein sequence ID" value="ENX38055.1"/>
    <property type="molecule type" value="Genomic_DNA"/>
</dbReference>
<accession>N9RHH7</accession>
<proteinExistence type="predicted"/>
<dbReference type="AlphaFoldDB" id="N9RHH7"/>
<reference evidence="1 3" key="1">
    <citation type="submission" date="2013-02" db="EMBL/GenBank/DDBJ databases">
        <title>The Genome Sequence of Acinetobacter sp. NIPH 3623.</title>
        <authorList>
            <consortium name="The Broad Institute Genome Sequencing Platform"/>
            <consortium name="The Broad Institute Genome Sequencing Center for Infectious Disease"/>
            <person name="Cerqueira G."/>
            <person name="Feldgarden M."/>
            <person name="Courvalin P."/>
            <person name="Perichon B."/>
            <person name="Grillot-Courvalin C."/>
            <person name="Clermont D."/>
            <person name="Rocha E."/>
            <person name="Yoon E.-J."/>
            <person name="Nemec A."/>
            <person name="Walker B."/>
            <person name="Young S.K."/>
            <person name="Zeng Q."/>
            <person name="Gargeya S."/>
            <person name="Fitzgerald M."/>
            <person name="Haas B."/>
            <person name="Abouelleil A."/>
            <person name="Alvarado L."/>
            <person name="Arachchi H.M."/>
            <person name="Berlin A.M."/>
            <person name="Chapman S.B."/>
            <person name="Dewar J."/>
            <person name="Goldberg J."/>
            <person name="Griggs A."/>
            <person name="Gujja S."/>
            <person name="Hansen M."/>
            <person name="Howarth C."/>
            <person name="Imamovic A."/>
            <person name="Larimer J."/>
            <person name="McCowan C."/>
            <person name="Murphy C."/>
            <person name="Neiman D."/>
            <person name="Pearson M."/>
            <person name="Priest M."/>
            <person name="Roberts A."/>
            <person name="Saif S."/>
            <person name="Shea T."/>
            <person name="Sisk P."/>
            <person name="Sykes S."/>
            <person name="Wortman J."/>
            <person name="Nusbaum C."/>
            <person name="Birren B."/>
        </authorList>
    </citation>
    <scope>NUCLEOTIDE SEQUENCE [LARGE SCALE GENOMIC DNA]</scope>
    <source>
        <strain evidence="1 3">NIPH 3623</strain>
    </source>
</reference>
<reference evidence="2" key="3">
    <citation type="submission" date="2024-03" db="EMBL/GenBank/DDBJ databases">
        <authorList>
            <person name="Sun Q."/>
            <person name="Sedlacek I."/>
        </authorList>
    </citation>
    <scope>NUCLEOTIDE SEQUENCE</scope>
    <source>
        <strain evidence="2">CCM 8635</strain>
    </source>
</reference>
<evidence type="ECO:0000313" key="3">
    <source>
        <dbReference type="Proteomes" id="UP000013200"/>
    </source>
</evidence>
<reference evidence="2 4" key="2">
    <citation type="journal article" date="2014" name="Int. J. Syst. Evol. Microbiol.">
        <title>Complete genome sequence of Corynebacterium casei LMG S-19264T (=DSM 44701T), isolated from a smear-ripened cheese.</title>
        <authorList>
            <consortium name="US DOE Joint Genome Institute (JGI-PGF)"/>
            <person name="Walter F."/>
            <person name="Albersmeier A."/>
            <person name="Kalinowski J."/>
            <person name="Ruckert C."/>
        </authorList>
    </citation>
    <scope>NUCLEOTIDE SEQUENCE [LARGE SCALE GENOMIC DNA]</scope>
    <source>
        <strain evidence="2 4">CCM 8635</strain>
    </source>
</reference>
<dbReference type="PATRIC" id="fig|1217698.3.peg.2181"/>
<name>N9RHH7_9GAMM</name>
<dbReference type="RefSeq" id="WP_005285804.1">
    <property type="nucleotide sequence ID" value="NZ_BMDA01000001.1"/>
</dbReference>
<gene>
    <name evidence="1" type="ORF">F888_02235</name>
    <name evidence="2" type="ORF">GCM10007354_10790</name>
</gene>
<dbReference type="Proteomes" id="UP000652691">
    <property type="component" value="Unassembled WGS sequence"/>
</dbReference>
<sequence length="248" mass="28951">MTDQKLKRIIPAIFRQSEILNSLLPPKPKNYSSGMTLDMYVGGFFGFKHEELCSAHVASYLHLSKEFELFDKKIKKLHETADSIKKDMGENPSQEDIEGFNYTYYKQLDEFVSREHFLNSVKSFTDQHFVIGLWVLVEQNIAKLLNVYKEKTGTVFKIPYSWNETIPLLSSLGINTDENLPIYQNINELRVLNNKLKHLNMVDSKLSEFPYFHDKEGKDLDKITLELQRYSDNAFAFIYFIAEQLVVE</sequence>
<organism evidence="1 3">
    <name type="scientific">Acinetobacter courvalinii</name>
    <dbReference type="NCBI Taxonomy" id="280147"/>
    <lineage>
        <taxon>Bacteria</taxon>
        <taxon>Pseudomonadati</taxon>
        <taxon>Pseudomonadota</taxon>
        <taxon>Gammaproteobacteria</taxon>
        <taxon>Moraxellales</taxon>
        <taxon>Moraxellaceae</taxon>
        <taxon>Acinetobacter</taxon>
    </lineage>
</organism>
<dbReference type="EMBL" id="BMDA01000001">
    <property type="protein sequence ID" value="GGH30636.1"/>
    <property type="molecule type" value="Genomic_DNA"/>
</dbReference>
<evidence type="ECO:0000313" key="1">
    <source>
        <dbReference type="EMBL" id="ENX38055.1"/>
    </source>
</evidence>
<evidence type="ECO:0000313" key="4">
    <source>
        <dbReference type="Proteomes" id="UP000652691"/>
    </source>
</evidence>